<accession>A0ABU9GE82</accession>
<dbReference type="Gene3D" id="3.40.190.10">
    <property type="entry name" value="Periplasmic binding protein-like II"/>
    <property type="match status" value="2"/>
</dbReference>
<dbReference type="InterPro" id="IPR000847">
    <property type="entry name" value="LysR_HTH_N"/>
</dbReference>
<dbReference type="PANTHER" id="PTHR30118:SF15">
    <property type="entry name" value="TRANSCRIPTIONAL REGULATORY PROTEIN"/>
    <property type="match status" value="1"/>
</dbReference>
<evidence type="ECO:0000259" key="5">
    <source>
        <dbReference type="PROSITE" id="PS50931"/>
    </source>
</evidence>
<reference evidence="6 7" key="1">
    <citation type="submission" date="2024-02" db="EMBL/GenBank/DDBJ databases">
        <title>Bacteria isolated from the canopy kelp, Nereocystis luetkeana.</title>
        <authorList>
            <person name="Pfister C.A."/>
            <person name="Younker I.T."/>
            <person name="Light S.H."/>
        </authorList>
    </citation>
    <scope>NUCLEOTIDE SEQUENCE [LARGE SCALE GENOMIC DNA]</scope>
    <source>
        <strain evidence="6 7">TI.5.07</strain>
    </source>
</reference>
<evidence type="ECO:0000256" key="2">
    <source>
        <dbReference type="ARBA" id="ARBA00023015"/>
    </source>
</evidence>
<protein>
    <submittedName>
        <fullName evidence="6">LysR family transcriptional regulator</fullName>
    </submittedName>
</protein>
<organism evidence="6 7">
    <name type="scientific">Cobetia marina</name>
    <name type="common">Deleya marina</name>
    <dbReference type="NCBI Taxonomy" id="28258"/>
    <lineage>
        <taxon>Bacteria</taxon>
        <taxon>Pseudomonadati</taxon>
        <taxon>Pseudomonadota</taxon>
        <taxon>Gammaproteobacteria</taxon>
        <taxon>Oceanospirillales</taxon>
        <taxon>Halomonadaceae</taxon>
        <taxon>Cobetia</taxon>
    </lineage>
</organism>
<dbReference type="InterPro" id="IPR005119">
    <property type="entry name" value="LysR_subst-bd"/>
</dbReference>
<evidence type="ECO:0000313" key="7">
    <source>
        <dbReference type="Proteomes" id="UP001378242"/>
    </source>
</evidence>
<keyword evidence="4" id="KW-0804">Transcription</keyword>
<sequence>MAKLERLDIKQLRVFQALLREQNASRAAGQLGLTQQAVSEQLKKLRDIFGDRLFLRKTHGLVPTPLAQSLAPKVDGILLELQRLLTPQEFDPAAVQGTFVISATDYAQQIVLPALLAELRREAPGLKIVVRDFEIDTLHTLMESNHVNLAIAFPDYLPESYPSRHLFSDRHVCMTSKHSSIADQSVTLAEIARHPNIIASPSRPNLKGSLDDWFKAQGLARNIAISAPCFSVVPAYLEATDSVAFLPARAITGGELVELALEALPEPFDVTAAWHPRYNDDPLHQWVVTQLIDVTG</sequence>
<evidence type="ECO:0000256" key="1">
    <source>
        <dbReference type="ARBA" id="ARBA00009437"/>
    </source>
</evidence>
<dbReference type="InterPro" id="IPR036388">
    <property type="entry name" value="WH-like_DNA-bd_sf"/>
</dbReference>
<evidence type="ECO:0000313" key="6">
    <source>
        <dbReference type="EMBL" id="MEL0616436.1"/>
    </source>
</evidence>
<dbReference type="PROSITE" id="PS50931">
    <property type="entry name" value="HTH_LYSR"/>
    <property type="match status" value="1"/>
</dbReference>
<dbReference type="PANTHER" id="PTHR30118">
    <property type="entry name" value="HTH-TYPE TRANSCRIPTIONAL REGULATOR LEUO-RELATED"/>
    <property type="match status" value="1"/>
</dbReference>
<comment type="similarity">
    <text evidence="1">Belongs to the LysR transcriptional regulatory family.</text>
</comment>
<evidence type="ECO:0000256" key="3">
    <source>
        <dbReference type="ARBA" id="ARBA00023125"/>
    </source>
</evidence>
<dbReference type="EMBL" id="JBAKAP010000005">
    <property type="protein sequence ID" value="MEL0616436.1"/>
    <property type="molecule type" value="Genomic_DNA"/>
</dbReference>
<dbReference type="SUPFAM" id="SSF46785">
    <property type="entry name" value="Winged helix' DNA-binding domain"/>
    <property type="match status" value="1"/>
</dbReference>
<gene>
    <name evidence="6" type="ORF">V6243_06290</name>
</gene>
<dbReference type="PRINTS" id="PR00039">
    <property type="entry name" value="HTHLYSR"/>
</dbReference>
<dbReference type="InterPro" id="IPR050389">
    <property type="entry name" value="LysR-type_TF"/>
</dbReference>
<dbReference type="Pfam" id="PF03466">
    <property type="entry name" value="LysR_substrate"/>
    <property type="match status" value="1"/>
</dbReference>
<feature type="domain" description="HTH lysR-type" evidence="5">
    <location>
        <begin position="7"/>
        <end position="64"/>
    </location>
</feature>
<dbReference type="Proteomes" id="UP001378242">
    <property type="component" value="Unassembled WGS sequence"/>
</dbReference>
<name>A0ABU9GE82_COBMA</name>
<keyword evidence="7" id="KW-1185">Reference proteome</keyword>
<comment type="caution">
    <text evidence="6">The sequence shown here is derived from an EMBL/GenBank/DDBJ whole genome shotgun (WGS) entry which is preliminary data.</text>
</comment>
<keyword evidence="3" id="KW-0238">DNA-binding</keyword>
<dbReference type="Gene3D" id="1.10.10.10">
    <property type="entry name" value="Winged helix-like DNA-binding domain superfamily/Winged helix DNA-binding domain"/>
    <property type="match status" value="1"/>
</dbReference>
<proteinExistence type="inferred from homology"/>
<keyword evidence="2" id="KW-0805">Transcription regulation</keyword>
<dbReference type="InterPro" id="IPR036390">
    <property type="entry name" value="WH_DNA-bd_sf"/>
</dbReference>
<dbReference type="RefSeq" id="WP_341542137.1">
    <property type="nucleotide sequence ID" value="NZ_JBAKAP010000005.1"/>
</dbReference>
<dbReference type="SUPFAM" id="SSF53850">
    <property type="entry name" value="Periplasmic binding protein-like II"/>
    <property type="match status" value="1"/>
</dbReference>
<dbReference type="Pfam" id="PF00126">
    <property type="entry name" value="HTH_1"/>
    <property type="match status" value="1"/>
</dbReference>
<evidence type="ECO:0000256" key="4">
    <source>
        <dbReference type="ARBA" id="ARBA00023163"/>
    </source>
</evidence>